<dbReference type="GO" id="GO:0005576">
    <property type="term" value="C:extracellular region"/>
    <property type="evidence" value="ECO:0007669"/>
    <property type="project" value="TreeGrafter"/>
</dbReference>
<name>A0A0V8JR66_9BACI</name>
<dbReference type="InterPro" id="IPR050979">
    <property type="entry name" value="LD-transpeptidase"/>
</dbReference>
<keyword evidence="5 9" id="KW-0133">Cell shape</keyword>
<evidence type="ECO:0000313" key="11">
    <source>
        <dbReference type="EMBL" id="KSU89593.1"/>
    </source>
</evidence>
<keyword evidence="7 9" id="KW-0961">Cell wall biogenesis/degradation</keyword>
<dbReference type="InterPro" id="IPR038063">
    <property type="entry name" value="Transpep_catalytic_dom"/>
</dbReference>
<evidence type="ECO:0000256" key="2">
    <source>
        <dbReference type="ARBA" id="ARBA00005992"/>
    </source>
</evidence>
<dbReference type="AlphaFoldDB" id="A0A0V8JR66"/>
<evidence type="ECO:0000256" key="5">
    <source>
        <dbReference type="ARBA" id="ARBA00022960"/>
    </source>
</evidence>
<evidence type="ECO:0000313" key="12">
    <source>
        <dbReference type="Proteomes" id="UP000053681"/>
    </source>
</evidence>
<comment type="pathway">
    <text evidence="1 9">Cell wall biogenesis; peptidoglycan biosynthesis.</text>
</comment>
<evidence type="ECO:0000256" key="3">
    <source>
        <dbReference type="ARBA" id="ARBA00022679"/>
    </source>
</evidence>
<accession>A0A0V8JR66</accession>
<dbReference type="Pfam" id="PF03734">
    <property type="entry name" value="YkuD"/>
    <property type="match status" value="1"/>
</dbReference>
<dbReference type="GO" id="GO:0008360">
    <property type="term" value="P:regulation of cell shape"/>
    <property type="evidence" value="ECO:0007669"/>
    <property type="project" value="UniProtKB-UniRule"/>
</dbReference>
<dbReference type="RefSeq" id="WP_025909776.1">
    <property type="nucleotide sequence ID" value="NZ_KQ758627.1"/>
</dbReference>
<dbReference type="CDD" id="cd16913">
    <property type="entry name" value="YkuD_like"/>
    <property type="match status" value="1"/>
</dbReference>
<dbReference type="GO" id="GO:0018104">
    <property type="term" value="P:peptidoglycan-protein cross-linking"/>
    <property type="evidence" value="ECO:0007669"/>
    <property type="project" value="TreeGrafter"/>
</dbReference>
<dbReference type="InterPro" id="IPR005490">
    <property type="entry name" value="LD_TPept_cat_dom"/>
</dbReference>
<dbReference type="PANTHER" id="PTHR30582">
    <property type="entry name" value="L,D-TRANSPEPTIDASE"/>
    <property type="match status" value="1"/>
</dbReference>
<keyword evidence="3" id="KW-0808">Transferase</keyword>
<evidence type="ECO:0000256" key="8">
    <source>
        <dbReference type="ARBA" id="ARBA00060592"/>
    </source>
</evidence>
<dbReference type="Gene3D" id="2.40.440.10">
    <property type="entry name" value="L,D-transpeptidase catalytic domain-like"/>
    <property type="match status" value="1"/>
</dbReference>
<dbReference type="EMBL" id="LNQP01000004">
    <property type="protein sequence ID" value="KSU89593.1"/>
    <property type="molecule type" value="Genomic_DNA"/>
</dbReference>
<dbReference type="PROSITE" id="PS52029">
    <property type="entry name" value="LD_TPASE"/>
    <property type="match status" value="1"/>
</dbReference>
<protein>
    <submittedName>
        <fullName evidence="11">L,D-transpeptidase</fullName>
    </submittedName>
</protein>
<evidence type="ECO:0000256" key="9">
    <source>
        <dbReference type="PROSITE-ProRule" id="PRU01373"/>
    </source>
</evidence>
<keyword evidence="12" id="KW-1185">Reference proteome</keyword>
<dbReference type="PANTHER" id="PTHR30582:SF4">
    <property type="entry name" value="L,D-TRANSPEPTIDASE YQJB-RELATED"/>
    <property type="match status" value="1"/>
</dbReference>
<reference evidence="11 12" key="1">
    <citation type="submission" date="2015-11" db="EMBL/GenBank/DDBJ databases">
        <title>Bacillus caseinolyticus sp nov.</title>
        <authorList>
            <person name="Dastager S.G."/>
            <person name="Mawlankar R."/>
        </authorList>
    </citation>
    <scope>NUCLEOTIDE SEQUENCE [LARGE SCALE GENOMIC DNA]</scope>
    <source>
        <strain evidence="11 12">SGD-V-76</strain>
    </source>
</reference>
<evidence type="ECO:0000256" key="4">
    <source>
        <dbReference type="ARBA" id="ARBA00022801"/>
    </source>
</evidence>
<dbReference type="SUPFAM" id="SSF141523">
    <property type="entry name" value="L,D-transpeptidase catalytic domain-like"/>
    <property type="match status" value="1"/>
</dbReference>
<evidence type="ECO:0000256" key="1">
    <source>
        <dbReference type="ARBA" id="ARBA00004752"/>
    </source>
</evidence>
<feature type="domain" description="L,D-TPase catalytic" evidence="10">
    <location>
        <begin position="26"/>
        <end position="150"/>
    </location>
</feature>
<dbReference type="FunFam" id="2.40.440.10:FF:000003">
    <property type="entry name" value="L,D-transpeptidase YciB"/>
    <property type="match status" value="1"/>
</dbReference>
<evidence type="ECO:0000256" key="7">
    <source>
        <dbReference type="ARBA" id="ARBA00023316"/>
    </source>
</evidence>
<keyword evidence="6 9" id="KW-0573">Peptidoglycan synthesis</keyword>
<proteinExistence type="inferred from homology"/>
<organism evidence="11 12">
    <name type="scientific">Priestia veravalensis</name>
    <dbReference type="NCBI Taxonomy" id="1414648"/>
    <lineage>
        <taxon>Bacteria</taxon>
        <taxon>Bacillati</taxon>
        <taxon>Bacillota</taxon>
        <taxon>Bacilli</taxon>
        <taxon>Bacillales</taxon>
        <taxon>Bacillaceae</taxon>
        <taxon>Priestia</taxon>
    </lineage>
</organism>
<comment type="caution">
    <text evidence="11">The sequence shown here is derived from an EMBL/GenBank/DDBJ whole genome shotgun (WGS) entry which is preliminary data.</text>
</comment>
<evidence type="ECO:0000256" key="6">
    <source>
        <dbReference type="ARBA" id="ARBA00022984"/>
    </source>
</evidence>
<dbReference type="GO" id="GO:0071555">
    <property type="term" value="P:cell wall organization"/>
    <property type="evidence" value="ECO:0007669"/>
    <property type="project" value="UniProtKB-UniRule"/>
</dbReference>
<dbReference type="UniPathway" id="UPA00219"/>
<comment type="pathway">
    <text evidence="8">Glycan biosynthesis.</text>
</comment>
<evidence type="ECO:0000259" key="10">
    <source>
        <dbReference type="PROSITE" id="PS52029"/>
    </source>
</evidence>
<gene>
    <name evidence="11" type="ORF">AS180_01955</name>
</gene>
<keyword evidence="4" id="KW-0378">Hydrolase</keyword>
<comment type="similarity">
    <text evidence="2">Belongs to the YkuD family.</text>
</comment>
<dbReference type="GO" id="GO:0016740">
    <property type="term" value="F:transferase activity"/>
    <property type="evidence" value="ECO:0007669"/>
    <property type="project" value="UniProtKB-KW"/>
</dbReference>
<dbReference type="Proteomes" id="UP000053681">
    <property type="component" value="Unassembled WGS sequence"/>
</dbReference>
<feature type="active site" description="Nucleophile" evidence="9">
    <location>
        <position position="126"/>
    </location>
</feature>
<dbReference type="GO" id="GO:0071972">
    <property type="term" value="F:peptidoglycan L,D-transpeptidase activity"/>
    <property type="evidence" value="ECO:0007669"/>
    <property type="project" value="TreeGrafter"/>
</dbReference>
<feature type="active site" description="Proton donor/acceptor" evidence="9">
    <location>
        <position position="110"/>
    </location>
</feature>
<sequence>MHVMFLILVLVSPIWPLGANPLPADPFIIVNKQTNELAYIEHGKVENVIKVGSGRTKDLTPEGEFTITVKAANPYYRKDKIEGGDPTNPLGLRWIGFDAKDTDGRIYGIHGTNQPNSIGKYVSNGCIRLRNERVVELYEKVPLGTKVWIVTSGKSFEDLAKEKGIVVQ</sequence>